<protein>
    <submittedName>
        <fullName evidence="3">Fatty acid desaturase</fullName>
    </submittedName>
</protein>
<gene>
    <name evidence="3" type="ORF">G5B40_04790</name>
</gene>
<proteinExistence type="predicted"/>
<dbReference type="InterPro" id="IPR005804">
    <property type="entry name" value="FA_desaturase_dom"/>
</dbReference>
<dbReference type="GO" id="GO:0046513">
    <property type="term" value="P:ceramide biosynthetic process"/>
    <property type="evidence" value="ECO:0007669"/>
    <property type="project" value="TreeGrafter"/>
</dbReference>
<dbReference type="AlphaFoldDB" id="A0A7L5BSW3"/>
<name>A0A7L5BSW3_9RHOB</name>
<dbReference type="Pfam" id="PF00487">
    <property type="entry name" value="FA_desaturase"/>
    <property type="match status" value="1"/>
</dbReference>
<feature type="transmembrane region" description="Helical" evidence="1">
    <location>
        <begin position="57"/>
        <end position="76"/>
    </location>
</feature>
<evidence type="ECO:0000313" key="4">
    <source>
        <dbReference type="Proteomes" id="UP000503336"/>
    </source>
</evidence>
<dbReference type="GO" id="GO:0042284">
    <property type="term" value="F:sphingolipid delta-4 desaturase activity"/>
    <property type="evidence" value="ECO:0007669"/>
    <property type="project" value="TreeGrafter"/>
</dbReference>
<feature type="transmembrane region" description="Helical" evidence="1">
    <location>
        <begin position="182"/>
        <end position="199"/>
    </location>
</feature>
<organism evidence="3 4">
    <name type="scientific">Pikeienuella piscinae</name>
    <dbReference type="NCBI Taxonomy" id="2748098"/>
    <lineage>
        <taxon>Bacteria</taxon>
        <taxon>Pseudomonadati</taxon>
        <taxon>Pseudomonadota</taxon>
        <taxon>Alphaproteobacteria</taxon>
        <taxon>Rhodobacterales</taxon>
        <taxon>Paracoccaceae</taxon>
        <taxon>Pikeienuella</taxon>
    </lineage>
</organism>
<dbReference type="EMBL" id="CP049056">
    <property type="protein sequence ID" value="QIE54820.1"/>
    <property type="molecule type" value="Genomic_DNA"/>
</dbReference>
<dbReference type="Proteomes" id="UP000503336">
    <property type="component" value="Chromosome"/>
</dbReference>
<evidence type="ECO:0000313" key="3">
    <source>
        <dbReference type="EMBL" id="QIE54820.1"/>
    </source>
</evidence>
<dbReference type="PANTHER" id="PTHR12879">
    <property type="entry name" value="SPHINGOLIPID DELTA 4 DESATURASE/C-4 HYDROXYLASE PROTEIN DES2"/>
    <property type="match status" value="1"/>
</dbReference>
<accession>A0A7L5BSW3</accession>
<keyword evidence="4" id="KW-1185">Reference proteome</keyword>
<dbReference type="RefSeq" id="WP_165095713.1">
    <property type="nucleotide sequence ID" value="NZ_CP049056.1"/>
</dbReference>
<evidence type="ECO:0000259" key="2">
    <source>
        <dbReference type="Pfam" id="PF00487"/>
    </source>
</evidence>
<dbReference type="PANTHER" id="PTHR12879:SF8">
    <property type="entry name" value="SPHINGOLIPID DELTA(4)-DESATURASE DES1"/>
    <property type="match status" value="1"/>
</dbReference>
<sequence length="308" mass="34730">MTDQTETVDHRTVLAALPPAARADFTERRDEPGLLRLGLHLGAILILGAVIAAKPPWWGVLLPIQGVLIVFLFCLLHEAIHGTAFRTSWVNTAAARIAAFALMLPPDWFRYFHLAHHRHTQDPAHDPELAAPWPTTWRAYLWRVSGLPVWADHVKTLVRNARGRCDDDYVPPAGRTRVRREARLMLAGYAAVASLAFGFGAQELIWVWIVPALLGQPFLRLYLMAEHGRCPLVANMLENTRTTFTTSLVRLLAWNMPYHAEHHSLPAAPFHRLPDLHARMAAHLRETERGYARFHLKTAARLSHSRGA</sequence>
<dbReference type="KEGG" id="hdh:G5B40_04790"/>
<dbReference type="GO" id="GO:0016020">
    <property type="term" value="C:membrane"/>
    <property type="evidence" value="ECO:0007669"/>
    <property type="project" value="GOC"/>
</dbReference>
<keyword evidence="1" id="KW-1133">Transmembrane helix</keyword>
<evidence type="ECO:0000256" key="1">
    <source>
        <dbReference type="SAM" id="Phobius"/>
    </source>
</evidence>
<feature type="domain" description="Fatty acid desaturase" evidence="2">
    <location>
        <begin position="57"/>
        <end position="291"/>
    </location>
</feature>
<reference evidence="3 4" key="1">
    <citation type="submission" date="2020-02" db="EMBL/GenBank/DDBJ databases">
        <title>complete genome sequence of Rhodobacteraceae bacterium.</title>
        <authorList>
            <person name="Park J."/>
            <person name="Kim Y.-S."/>
            <person name="Kim K.-H."/>
        </authorList>
    </citation>
    <scope>NUCLEOTIDE SEQUENCE [LARGE SCALE GENOMIC DNA]</scope>
    <source>
        <strain evidence="3 4">RR4-56</strain>
    </source>
</reference>
<keyword evidence="1" id="KW-0812">Transmembrane</keyword>
<feature type="transmembrane region" description="Helical" evidence="1">
    <location>
        <begin position="34"/>
        <end position="51"/>
    </location>
</feature>
<keyword evidence="1" id="KW-0472">Membrane</keyword>